<dbReference type="EMBL" id="AHKH01000005">
    <property type="protein sequence ID" value="EHQ63814.1"/>
    <property type="molecule type" value="Genomic_DNA"/>
</dbReference>
<dbReference type="AlphaFoldDB" id="H3SAM1"/>
<evidence type="ECO:0000313" key="1">
    <source>
        <dbReference type="EMBL" id="EHQ63814.1"/>
    </source>
</evidence>
<protein>
    <submittedName>
        <fullName evidence="1">Uncharacterized protein</fullName>
    </submittedName>
</protein>
<dbReference type="PATRIC" id="fig|1131935.3.peg.563"/>
<comment type="caution">
    <text evidence="1">The sequence shown here is derived from an EMBL/GenBank/DDBJ whole genome shotgun (WGS) entry which is preliminary data.</text>
</comment>
<gene>
    <name evidence="1" type="ORF">PDENDC454_02780</name>
</gene>
<dbReference type="STRING" id="1131935.PDENDC454_02780"/>
<dbReference type="RefSeq" id="WP_006675062.1">
    <property type="nucleotide sequence ID" value="NZ_AHKH01000005.1"/>
</dbReference>
<keyword evidence="2" id="KW-1185">Reference proteome</keyword>
<evidence type="ECO:0000313" key="2">
    <source>
        <dbReference type="Proteomes" id="UP000003900"/>
    </source>
</evidence>
<organism evidence="1 2">
    <name type="scientific">Paenibacillus dendritiformis C454</name>
    <dbReference type="NCBI Taxonomy" id="1131935"/>
    <lineage>
        <taxon>Bacteria</taxon>
        <taxon>Bacillati</taxon>
        <taxon>Bacillota</taxon>
        <taxon>Bacilli</taxon>
        <taxon>Bacillales</taxon>
        <taxon>Paenibacillaceae</taxon>
        <taxon>Paenibacillus</taxon>
    </lineage>
</organism>
<dbReference type="Proteomes" id="UP000003900">
    <property type="component" value="Unassembled WGS sequence"/>
</dbReference>
<reference evidence="1 2" key="1">
    <citation type="journal article" date="2012" name="J. Bacteriol.">
        <title>Genome Sequence of the Pattern-Forming Social Bacterium Paenibacillus dendritiformis C454 Chiral Morphotype.</title>
        <authorList>
            <person name="Sirota-Madi A."/>
            <person name="Olender T."/>
            <person name="Helman Y."/>
            <person name="Brainis I."/>
            <person name="Finkelshtein A."/>
            <person name="Roth D."/>
            <person name="Hagai E."/>
            <person name="Leshkowitz D."/>
            <person name="Brodsky L."/>
            <person name="Galatenko V."/>
            <person name="Nikolaev V."/>
            <person name="Gutnick D.L."/>
            <person name="Lancet D."/>
            <person name="Ben-Jacob E."/>
        </authorList>
    </citation>
    <scope>NUCLEOTIDE SEQUENCE [LARGE SCALE GENOMIC DNA]</scope>
    <source>
        <strain evidence="1 2">C454</strain>
    </source>
</reference>
<sequence length="148" mass="17129">MLTKAKELLPLMKRIIEYSGSIDILEARQEDRPEGNLEELAQLKQEYADLLEAVNREELSIIRAVADIGMSERGHRLTGEGQGPTYRESTFEIEIRSTPEELLANYHQYLVYHTKEQEIRYFFARCVGLNLSEGIHILELEHPEMTLP</sequence>
<dbReference type="OrthoDB" id="9897871at2"/>
<proteinExistence type="predicted"/>
<accession>H3SAM1</accession>
<name>H3SAM1_9BACL</name>